<dbReference type="GeneID" id="8620907"/>
<keyword evidence="1" id="KW-1133">Transmembrane helix</keyword>
<dbReference type="dictyBase" id="DDB_G0277325"/>
<accession>Q550A1</accession>
<protein>
    <recommendedName>
        <fullName evidence="2">EGF-like domain-containing protein</fullName>
    </recommendedName>
</protein>
<dbReference type="PhylomeDB" id="Q550A1"/>
<dbReference type="STRING" id="44689.Q550A1"/>
<evidence type="ECO:0000313" key="3">
    <source>
        <dbReference type="EMBL" id="EAL68849.1"/>
    </source>
</evidence>
<evidence type="ECO:0000256" key="1">
    <source>
        <dbReference type="SAM" id="Phobius"/>
    </source>
</evidence>
<dbReference type="Gene3D" id="3.80.10.10">
    <property type="entry name" value="Ribonuclease Inhibitor"/>
    <property type="match status" value="1"/>
</dbReference>
<dbReference type="SUPFAM" id="SSF81296">
    <property type="entry name" value="E set domains"/>
    <property type="match status" value="1"/>
</dbReference>
<name>Q550A1_DICDI</name>
<dbReference type="PROSITE" id="PS00022">
    <property type="entry name" value="EGF_1"/>
    <property type="match status" value="1"/>
</dbReference>
<dbReference type="PaxDb" id="44689-DDB0217937"/>
<dbReference type="InterPro" id="IPR053331">
    <property type="entry name" value="EGF-like_comC"/>
</dbReference>
<dbReference type="Proteomes" id="UP000002195">
    <property type="component" value="Unassembled WGS sequence"/>
</dbReference>
<dbReference type="AlphaFoldDB" id="Q550A1"/>
<evidence type="ECO:0000259" key="2">
    <source>
        <dbReference type="PROSITE" id="PS00022"/>
    </source>
</evidence>
<dbReference type="HOGENOM" id="CLU_003793_0_0_1"/>
<sequence length="958" mass="106040">MIEAINVKNIIIVFIKIIDETLPNGEGIPPNVTLPEGDILSLSFLNISSMESITEANVLNFVSALKILTYLEIVNVSSVNTIPDSFLYDCPLINTVILDERDLTSLIPTSFFTNTGSSLKTLTLSLSQPSSGVWTQINSIENLNLIFYGTTVNPNNILNINGAYYQKLSKLIISGLKSKVTISEMSYLENVSIECMGKDDNYKDFIFQNITSMDNLVFNGCSINSLSFPNSNLTNLEINDGALSTTSPPSFPKNVEILKVNSTGFKNFPKTTEIPNIKQLIITNGIFISPIQSLAPSLSIANVINSGLNGELPQSYCSVNQINLSSNNFTSIPDCFLCHWSYTNQWFSNNVPVNLSPNSSFICNFGIVGNNSGSIINIFDNSTNSTITTFKVLTYGETIKFNGINLGWNFQNQTTGLKMIKPNTQFSYEFPPESFNKTNETLIFSTGRSIKIQWIYYQYGIENVDFIQKTDGVFANFTGLFDSSSIISINGIVYSPLVLSSRNIQIQFNNSFPEGPIQFDLQTFQTYKFKYLKSFSRSYPLITSASIISVNDSKVTIFGSFFNNENNNNNNNNNNTIKPIVLINNINCDIVSSDNLSIVASIPKFSQGGFTNLTVIDNGYYFSSPLIIFYEKPKPTECNPSCENGGKCSQGSCECVGDYSGATCSFIKPSNSTYSLIIDKTKPNAKYDMEKGAFDFSLTSVQELDLNKNVVKQINITQWDYLPDQPVEGLGNCSLYFTNESNVLIQVYLFIPTDSVKYNFAGYSLNIDSGQVKVLVNISNWQYETSLNVLRAVFKSSSLPSNKTSSSNSCGDSDTSTLETTNNQYNALLSFTFQRNGVILYGVFIDKMLSNGRVAISTVESLPDYGDSNNNYFGINMPHCTICLLDPNLGPLVNPGFDCSGRPWVLPVSLVVSIVGALIISVSLFVTFKKYYIIARDGKTIKFSRRRKSKSSSKMSTQ</sequence>
<keyword evidence="1" id="KW-0812">Transmembrane</keyword>
<dbReference type="InterPro" id="IPR054484">
    <property type="entry name" value="ComC_SSD"/>
</dbReference>
<dbReference type="KEGG" id="ddi:DDB_G0277325"/>
<evidence type="ECO:0000313" key="4">
    <source>
        <dbReference type="Proteomes" id="UP000002195"/>
    </source>
</evidence>
<feature type="domain" description="EGF-like" evidence="2">
    <location>
        <begin position="653"/>
        <end position="664"/>
    </location>
</feature>
<dbReference type="InterPro" id="IPR032675">
    <property type="entry name" value="LRR_dom_sf"/>
</dbReference>
<dbReference type="InterPro" id="IPR014756">
    <property type="entry name" value="Ig_E-set"/>
</dbReference>
<keyword evidence="1" id="KW-0472">Membrane</keyword>
<dbReference type="OMA" id="FESITCI"/>
<dbReference type="VEuPathDB" id="AmoebaDB:DDB_G0277325"/>
<proteinExistence type="predicted"/>
<dbReference type="EMBL" id="AAFI02000019">
    <property type="protein sequence ID" value="EAL68849.1"/>
    <property type="molecule type" value="Genomic_DNA"/>
</dbReference>
<dbReference type="PANTHER" id="PTHR24032">
    <property type="entry name" value="EGF-LIKE DOMAIN-CONTAINING PROTEIN-RELATED-RELATED"/>
    <property type="match status" value="1"/>
</dbReference>
<comment type="caution">
    <text evidence="3">The sequence shown here is derived from an EMBL/GenBank/DDBJ whole genome shotgun (WGS) entry which is preliminary data.</text>
</comment>
<dbReference type="PANTHER" id="PTHR24032:SF16">
    <property type="entry name" value="EGF-LIKE DOMAIN-CONTAINING PROTEIN"/>
    <property type="match status" value="1"/>
</dbReference>
<dbReference type="FunCoup" id="Q550A1">
    <property type="interactions" value="141"/>
</dbReference>
<dbReference type="eggNOG" id="ENOG502RC68">
    <property type="taxonomic scope" value="Eukaryota"/>
</dbReference>
<dbReference type="RefSeq" id="XP_642715.1">
    <property type="nucleotide sequence ID" value="XM_637623.1"/>
</dbReference>
<keyword evidence="4" id="KW-1185">Reference proteome</keyword>
<reference evidence="3 4" key="1">
    <citation type="journal article" date="2005" name="Nature">
        <title>The genome of the social amoeba Dictyostelium discoideum.</title>
        <authorList>
            <consortium name="The Dictyostelium discoideum Sequencing Consortium"/>
            <person name="Eichinger L."/>
            <person name="Pachebat J.A."/>
            <person name="Glockner G."/>
            <person name="Rajandream M.A."/>
            <person name="Sucgang R."/>
            <person name="Berriman M."/>
            <person name="Song J."/>
            <person name="Olsen R."/>
            <person name="Szafranski K."/>
            <person name="Xu Q."/>
            <person name="Tunggal B."/>
            <person name="Kummerfeld S."/>
            <person name="Madera M."/>
            <person name="Konfortov B.A."/>
            <person name="Rivero F."/>
            <person name="Bankier A.T."/>
            <person name="Lehmann R."/>
            <person name="Hamlin N."/>
            <person name="Davies R."/>
            <person name="Gaudet P."/>
            <person name="Fey P."/>
            <person name="Pilcher K."/>
            <person name="Chen G."/>
            <person name="Saunders D."/>
            <person name="Sodergren E."/>
            <person name="Davis P."/>
            <person name="Kerhornou A."/>
            <person name="Nie X."/>
            <person name="Hall N."/>
            <person name="Anjard C."/>
            <person name="Hemphill L."/>
            <person name="Bason N."/>
            <person name="Farbrother P."/>
            <person name="Desany B."/>
            <person name="Just E."/>
            <person name="Morio T."/>
            <person name="Rost R."/>
            <person name="Churcher C."/>
            <person name="Cooper J."/>
            <person name="Haydock S."/>
            <person name="van Driessche N."/>
            <person name="Cronin A."/>
            <person name="Goodhead I."/>
            <person name="Muzny D."/>
            <person name="Mourier T."/>
            <person name="Pain A."/>
            <person name="Lu M."/>
            <person name="Harper D."/>
            <person name="Lindsay R."/>
            <person name="Hauser H."/>
            <person name="James K."/>
            <person name="Quiles M."/>
            <person name="Madan Babu M."/>
            <person name="Saito T."/>
            <person name="Buchrieser C."/>
            <person name="Wardroper A."/>
            <person name="Felder M."/>
            <person name="Thangavelu M."/>
            <person name="Johnson D."/>
            <person name="Knights A."/>
            <person name="Loulseged H."/>
            <person name="Mungall K."/>
            <person name="Oliver K."/>
            <person name="Price C."/>
            <person name="Quail M.A."/>
            <person name="Urushihara H."/>
            <person name="Hernandez J."/>
            <person name="Rabbinowitsch E."/>
            <person name="Steffen D."/>
            <person name="Sanders M."/>
            <person name="Ma J."/>
            <person name="Kohara Y."/>
            <person name="Sharp S."/>
            <person name="Simmonds M."/>
            <person name="Spiegler S."/>
            <person name="Tivey A."/>
            <person name="Sugano S."/>
            <person name="White B."/>
            <person name="Walker D."/>
            <person name="Woodward J."/>
            <person name="Winckler T."/>
            <person name="Tanaka Y."/>
            <person name="Shaulsky G."/>
            <person name="Schleicher M."/>
            <person name="Weinstock G."/>
            <person name="Rosenthal A."/>
            <person name="Cox E.C."/>
            <person name="Chisholm R.L."/>
            <person name="Gibbs R."/>
            <person name="Loomis W.F."/>
            <person name="Platzer M."/>
            <person name="Kay R.R."/>
            <person name="Williams J."/>
            <person name="Dear P.H."/>
            <person name="Noegel A.A."/>
            <person name="Barrell B."/>
            <person name="Kuspa A."/>
        </authorList>
    </citation>
    <scope>NUCLEOTIDE SEQUENCE [LARGE SCALE GENOMIC DNA]</scope>
    <source>
        <strain evidence="3 4">AX4</strain>
    </source>
</reference>
<dbReference type="Pfam" id="PF22933">
    <property type="entry name" value="ComC_SSD"/>
    <property type="match status" value="1"/>
</dbReference>
<dbReference type="InterPro" id="IPR000742">
    <property type="entry name" value="EGF"/>
</dbReference>
<feature type="transmembrane region" description="Helical" evidence="1">
    <location>
        <begin position="904"/>
        <end position="926"/>
    </location>
</feature>
<dbReference type="InParanoid" id="Q550A1"/>
<dbReference type="SMR" id="Q550A1"/>
<organism evidence="3 4">
    <name type="scientific">Dictyostelium discoideum</name>
    <name type="common">Social amoeba</name>
    <dbReference type="NCBI Taxonomy" id="44689"/>
    <lineage>
        <taxon>Eukaryota</taxon>
        <taxon>Amoebozoa</taxon>
        <taxon>Evosea</taxon>
        <taxon>Eumycetozoa</taxon>
        <taxon>Dictyostelia</taxon>
        <taxon>Dictyosteliales</taxon>
        <taxon>Dictyosteliaceae</taxon>
        <taxon>Dictyostelium</taxon>
    </lineage>
</organism>
<gene>
    <name evidence="3" type="ORF">DDB_G0277325</name>
</gene>